<keyword evidence="2" id="KW-0472">Membrane</keyword>
<feature type="region of interest" description="Disordered" evidence="1">
    <location>
        <begin position="45"/>
        <end position="65"/>
    </location>
</feature>
<dbReference type="Pfam" id="PF10601">
    <property type="entry name" value="zf-LITAF-like"/>
    <property type="match status" value="1"/>
</dbReference>
<dbReference type="RefSeq" id="WP_075084328.1">
    <property type="nucleotide sequence ID" value="NZ_CP042912.1"/>
</dbReference>
<dbReference type="AlphaFoldDB" id="A0A5B9PJM5"/>
<dbReference type="KEGG" id="mff:MFFC18_27480"/>
<sequence length="174" mass="18943">MAKIRFSCPRCQAVMQTSEDKLGFDIACPQCSHQFTLVGQDVPTKPPASGTVPQLNTDRPGSLAEETRHWVNQPAASDANVAKTPPSSSSMVDNIPAGIAIPPIYQGTVSNAFSCPYCQTRQPPIWKSEVSTAGWIACVVLGCTTCIFFWVGLLIRDKYTVCSSCKMRLPRNFV</sequence>
<evidence type="ECO:0000256" key="1">
    <source>
        <dbReference type="SAM" id="MobiDB-lite"/>
    </source>
</evidence>
<evidence type="ECO:0000259" key="3">
    <source>
        <dbReference type="Pfam" id="PF10601"/>
    </source>
</evidence>
<keyword evidence="2" id="KW-1133">Transmembrane helix</keyword>
<dbReference type="EMBL" id="CP042912">
    <property type="protein sequence ID" value="QEG22861.1"/>
    <property type="molecule type" value="Genomic_DNA"/>
</dbReference>
<keyword evidence="2" id="KW-0812">Transmembrane</keyword>
<reference evidence="4 5" key="1">
    <citation type="submission" date="2019-08" db="EMBL/GenBank/DDBJ databases">
        <title>Deep-cultivation of Planctomycetes and their phenomic and genomic characterization uncovers novel biology.</title>
        <authorList>
            <person name="Wiegand S."/>
            <person name="Jogler M."/>
            <person name="Boedeker C."/>
            <person name="Pinto D."/>
            <person name="Vollmers J."/>
            <person name="Rivas-Marin E."/>
            <person name="Kohn T."/>
            <person name="Peeters S.H."/>
            <person name="Heuer A."/>
            <person name="Rast P."/>
            <person name="Oberbeckmann S."/>
            <person name="Bunk B."/>
            <person name="Jeske O."/>
            <person name="Meyerdierks A."/>
            <person name="Storesund J.E."/>
            <person name="Kallscheuer N."/>
            <person name="Luecker S."/>
            <person name="Lage O.M."/>
            <person name="Pohl T."/>
            <person name="Merkel B.J."/>
            <person name="Hornburger P."/>
            <person name="Mueller R.-W."/>
            <person name="Bruemmer F."/>
            <person name="Labrenz M."/>
            <person name="Spormann A.M."/>
            <person name="Op den Camp H."/>
            <person name="Overmann J."/>
            <person name="Amann R."/>
            <person name="Jetten M.S.M."/>
            <person name="Mascher T."/>
            <person name="Medema M.H."/>
            <person name="Devos D.P."/>
            <person name="Kaster A.-K."/>
            <person name="Ovreas L."/>
            <person name="Rohde M."/>
            <person name="Galperin M.Y."/>
            <person name="Jogler C."/>
        </authorList>
    </citation>
    <scope>NUCLEOTIDE SEQUENCE [LARGE SCALE GENOMIC DNA]</scope>
    <source>
        <strain evidence="4 5">FC18</strain>
    </source>
</reference>
<gene>
    <name evidence="4" type="ORF">MFFC18_27480</name>
</gene>
<dbReference type="STRING" id="980251.GCA_001642875_01537"/>
<evidence type="ECO:0000313" key="5">
    <source>
        <dbReference type="Proteomes" id="UP000322214"/>
    </source>
</evidence>
<dbReference type="Proteomes" id="UP000322214">
    <property type="component" value="Chromosome"/>
</dbReference>
<dbReference type="InterPro" id="IPR006629">
    <property type="entry name" value="LITAF"/>
</dbReference>
<organism evidence="4 5">
    <name type="scientific">Mariniblastus fucicola</name>
    <dbReference type="NCBI Taxonomy" id="980251"/>
    <lineage>
        <taxon>Bacteria</taxon>
        <taxon>Pseudomonadati</taxon>
        <taxon>Planctomycetota</taxon>
        <taxon>Planctomycetia</taxon>
        <taxon>Pirellulales</taxon>
        <taxon>Pirellulaceae</taxon>
        <taxon>Mariniblastus</taxon>
    </lineage>
</organism>
<feature type="transmembrane region" description="Helical" evidence="2">
    <location>
        <begin position="133"/>
        <end position="155"/>
    </location>
</feature>
<keyword evidence="5" id="KW-1185">Reference proteome</keyword>
<accession>A0A5B9PJM5</accession>
<proteinExistence type="predicted"/>
<evidence type="ECO:0000256" key="2">
    <source>
        <dbReference type="SAM" id="Phobius"/>
    </source>
</evidence>
<evidence type="ECO:0000313" key="4">
    <source>
        <dbReference type="EMBL" id="QEG22861.1"/>
    </source>
</evidence>
<protein>
    <recommendedName>
        <fullName evidence="3">LITAF domain-containing protein</fullName>
    </recommendedName>
</protein>
<feature type="domain" description="LITAF" evidence="3">
    <location>
        <begin position="111"/>
        <end position="169"/>
    </location>
</feature>
<dbReference type="OrthoDB" id="10000790at2"/>
<name>A0A5B9PJM5_9BACT</name>